<gene>
    <name evidence="5" type="ORF">FXB40_18150</name>
</gene>
<dbReference type="Gene3D" id="1.20.120.530">
    <property type="entry name" value="GntR ligand-binding domain-like"/>
    <property type="match status" value="1"/>
</dbReference>
<dbReference type="InterPro" id="IPR000524">
    <property type="entry name" value="Tscrpt_reg_HTH_GntR"/>
</dbReference>
<dbReference type="AlphaFoldDB" id="A0A5D3KDY5"/>
<dbReference type="SMART" id="SM00345">
    <property type="entry name" value="HTH_GNTR"/>
    <property type="match status" value="1"/>
</dbReference>
<name>A0A5D3KDY5_9BRAD</name>
<dbReference type="InterPro" id="IPR011711">
    <property type="entry name" value="GntR_C"/>
</dbReference>
<evidence type="ECO:0000313" key="6">
    <source>
        <dbReference type="Proteomes" id="UP000324758"/>
    </source>
</evidence>
<keyword evidence="2" id="KW-0238">DNA-binding</keyword>
<accession>A0A5D3KDY5</accession>
<evidence type="ECO:0000313" key="5">
    <source>
        <dbReference type="EMBL" id="TYL94364.1"/>
    </source>
</evidence>
<comment type="caution">
    <text evidence="5">The sequence shown here is derived from an EMBL/GenBank/DDBJ whole genome shotgun (WGS) entry which is preliminary data.</text>
</comment>
<organism evidence="5 6">
    <name type="scientific">Bradyrhizobium rifense</name>
    <dbReference type="NCBI Taxonomy" id="515499"/>
    <lineage>
        <taxon>Bacteria</taxon>
        <taxon>Pseudomonadati</taxon>
        <taxon>Pseudomonadota</taxon>
        <taxon>Alphaproteobacteria</taxon>
        <taxon>Hyphomicrobiales</taxon>
        <taxon>Nitrobacteraceae</taxon>
        <taxon>Bradyrhizobium</taxon>
    </lineage>
</organism>
<dbReference type="OrthoDB" id="9788098at2"/>
<dbReference type="PANTHER" id="PTHR43537:SF49">
    <property type="entry name" value="TRANSCRIPTIONAL REGULATORY PROTEIN"/>
    <property type="match status" value="1"/>
</dbReference>
<sequence length="250" mass="28241">MIELLGGGIDMNAAEGPGRALIDQTVSQLEHLIFRGELKPGDKLSEQALSSRFGISRGPLREAIRSLEGRRLVERVPFAGVRVVQLTVDDIEQLLVTREALEGMACRQAAENMTLHETRQLFQSLAELERKFLEEGPSGVFRNGAADNDLHIQIARGSRNRWLIDIICGELYPLLRICRFQSMIVTASQKHRGKAVNREHRAIIEAIEQRDPDAAERLMRAHLVASRENLMKWLRRQDGIARTPAHRMEA</sequence>
<reference evidence="5 6" key="1">
    <citation type="submission" date="2019-08" db="EMBL/GenBank/DDBJ databases">
        <title>Bradyrhizobium hipponensis sp. nov., a rhizobium isolated from a Lupinus angustifolius root nodule in Tunisia.</title>
        <authorList>
            <person name="Off K."/>
            <person name="Rejili M."/>
            <person name="Mars M."/>
            <person name="Brachmann A."/>
            <person name="Marin M."/>
        </authorList>
    </citation>
    <scope>NUCLEOTIDE SEQUENCE [LARGE SCALE GENOMIC DNA]</scope>
    <source>
        <strain evidence="5 6">CTAW71</strain>
    </source>
</reference>
<keyword evidence="1" id="KW-0805">Transcription regulation</keyword>
<dbReference type="Proteomes" id="UP000324758">
    <property type="component" value="Unassembled WGS sequence"/>
</dbReference>
<dbReference type="SUPFAM" id="SSF46785">
    <property type="entry name" value="Winged helix' DNA-binding domain"/>
    <property type="match status" value="1"/>
</dbReference>
<dbReference type="GO" id="GO:0003677">
    <property type="term" value="F:DNA binding"/>
    <property type="evidence" value="ECO:0007669"/>
    <property type="project" value="UniProtKB-KW"/>
</dbReference>
<protein>
    <submittedName>
        <fullName evidence="5">GntR family transcriptional regulator</fullName>
    </submittedName>
</protein>
<dbReference type="CDD" id="cd07377">
    <property type="entry name" value="WHTH_GntR"/>
    <property type="match status" value="1"/>
</dbReference>
<dbReference type="InterPro" id="IPR036390">
    <property type="entry name" value="WH_DNA-bd_sf"/>
</dbReference>
<proteinExistence type="predicted"/>
<dbReference type="GO" id="GO:0003700">
    <property type="term" value="F:DNA-binding transcription factor activity"/>
    <property type="evidence" value="ECO:0007669"/>
    <property type="project" value="InterPro"/>
</dbReference>
<dbReference type="SUPFAM" id="SSF48008">
    <property type="entry name" value="GntR ligand-binding domain-like"/>
    <property type="match status" value="1"/>
</dbReference>
<evidence type="ECO:0000259" key="4">
    <source>
        <dbReference type="PROSITE" id="PS50949"/>
    </source>
</evidence>
<evidence type="ECO:0000256" key="2">
    <source>
        <dbReference type="ARBA" id="ARBA00023125"/>
    </source>
</evidence>
<dbReference type="PANTHER" id="PTHR43537">
    <property type="entry name" value="TRANSCRIPTIONAL REGULATOR, GNTR FAMILY"/>
    <property type="match status" value="1"/>
</dbReference>
<evidence type="ECO:0000256" key="3">
    <source>
        <dbReference type="ARBA" id="ARBA00023163"/>
    </source>
</evidence>
<keyword evidence="3" id="KW-0804">Transcription</keyword>
<dbReference type="Pfam" id="PF00392">
    <property type="entry name" value="GntR"/>
    <property type="match status" value="1"/>
</dbReference>
<feature type="domain" description="HTH gntR-type" evidence="4">
    <location>
        <begin position="19"/>
        <end position="86"/>
    </location>
</feature>
<keyword evidence="6" id="KW-1185">Reference proteome</keyword>
<dbReference type="SMART" id="SM00895">
    <property type="entry name" value="FCD"/>
    <property type="match status" value="1"/>
</dbReference>
<dbReference type="Pfam" id="PF07729">
    <property type="entry name" value="FCD"/>
    <property type="match status" value="1"/>
</dbReference>
<dbReference type="PROSITE" id="PS50949">
    <property type="entry name" value="HTH_GNTR"/>
    <property type="match status" value="1"/>
</dbReference>
<dbReference type="InterPro" id="IPR008920">
    <property type="entry name" value="TF_FadR/GntR_C"/>
</dbReference>
<evidence type="ECO:0000256" key="1">
    <source>
        <dbReference type="ARBA" id="ARBA00023015"/>
    </source>
</evidence>
<dbReference type="EMBL" id="VSSS01000028">
    <property type="protein sequence ID" value="TYL94364.1"/>
    <property type="molecule type" value="Genomic_DNA"/>
</dbReference>
<dbReference type="InterPro" id="IPR036388">
    <property type="entry name" value="WH-like_DNA-bd_sf"/>
</dbReference>
<dbReference type="Gene3D" id="1.10.10.10">
    <property type="entry name" value="Winged helix-like DNA-binding domain superfamily/Winged helix DNA-binding domain"/>
    <property type="match status" value="1"/>
</dbReference>